<evidence type="ECO:0000313" key="1">
    <source>
        <dbReference type="EMBL" id="BFP67606.1"/>
    </source>
</evidence>
<organism evidence="1">
    <name type="scientific">Tenacibaculum sp. Pbs-1</name>
    <dbReference type="NCBI Taxonomy" id="3238748"/>
    <lineage>
        <taxon>Bacteria</taxon>
        <taxon>Pseudomonadati</taxon>
        <taxon>Bacteroidota</taxon>
        <taxon>Flavobacteriia</taxon>
        <taxon>Flavobacteriales</taxon>
        <taxon>Flavobacteriaceae</taxon>
        <taxon>Tenacibaculum</taxon>
    </lineage>
</organism>
<name>A0AB33KT61_9FLAO</name>
<dbReference type="AlphaFoldDB" id="A0AB33KT61"/>
<protein>
    <submittedName>
        <fullName evidence="1">Uncharacterized protein</fullName>
    </submittedName>
</protein>
<accession>A0AB33KT61</accession>
<dbReference type="EMBL" id="AP035888">
    <property type="protein sequence ID" value="BFP67606.1"/>
    <property type="molecule type" value="Genomic_DNA"/>
</dbReference>
<gene>
    <name evidence="1" type="ORF">Pbs1_09490</name>
</gene>
<sequence>MRQIQLRPTPLNINNKTSTQSKQVKIDTDTLPKCSLEEKKFSWGEPYLVVTPIFDIVIPPELSDLEFSVEIFIKNNFRNQLLEFHNVLINYEENNRIENFEDTIPEQLRKEVLVKIKSFLDSEKKLTPWEKYDEYGKELDFLYKFEEEFNRKILFINPK</sequence>
<proteinExistence type="predicted"/>
<reference evidence="1" key="1">
    <citation type="submission" date="2024-08" db="EMBL/GenBank/DDBJ databases">
        <title>Whole genome sequence of Tenacibaculum sp. strain pbs-1 associated with black-spot shell disease in Akoya pearl oysters.</title>
        <authorList>
            <person name="Sakatoku A."/>
            <person name="Suzuki T."/>
            <person name="Hatano K."/>
            <person name="Seki M."/>
            <person name="Tanaka D."/>
            <person name="Nakamura S."/>
            <person name="Suzuki N."/>
            <person name="Isshiki T."/>
        </authorList>
    </citation>
    <scope>NUCLEOTIDE SEQUENCE</scope>
    <source>
        <strain evidence="1">Pbs-1</strain>
    </source>
</reference>